<organism evidence="2 3">
    <name type="scientific">Nyctereutes procyonoides</name>
    <name type="common">Raccoon dog</name>
    <name type="synonym">Canis procyonoides</name>
    <dbReference type="NCBI Taxonomy" id="34880"/>
    <lineage>
        <taxon>Eukaryota</taxon>
        <taxon>Metazoa</taxon>
        <taxon>Chordata</taxon>
        <taxon>Craniata</taxon>
        <taxon>Vertebrata</taxon>
        <taxon>Euteleostomi</taxon>
        <taxon>Mammalia</taxon>
        <taxon>Eutheria</taxon>
        <taxon>Laurasiatheria</taxon>
        <taxon>Carnivora</taxon>
        <taxon>Caniformia</taxon>
        <taxon>Canidae</taxon>
        <taxon>Nyctereutes</taxon>
    </lineage>
</organism>
<name>A0A811Z5A0_NYCPR</name>
<reference evidence="2" key="1">
    <citation type="submission" date="2020-12" db="EMBL/GenBank/DDBJ databases">
        <authorList>
            <consortium name="Molecular Ecology Group"/>
        </authorList>
    </citation>
    <scope>NUCLEOTIDE SEQUENCE</scope>
    <source>
        <strain evidence="2">TBG_1078</strain>
    </source>
</reference>
<protein>
    <submittedName>
        <fullName evidence="2">(raccoon dog) hypothetical protein</fullName>
    </submittedName>
</protein>
<dbReference type="AlphaFoldDB" id="A0A811Z5A0"/>
<sequence>MHKFLYVQLLGREDSTTTQPYGIAPFPLLGYPTWLLPTTPGARALCRAALRHALPSPTGTSQHLRPRAPAAAKAPGSEGFSKSVRAPFATGSGSISSRGGRPAPASRARLAGGRPCLRLLPSSSHRRRGWTGPARAYPWRRRVGGLGPGAVACGAWTLGSCHAPRGGPQPAPLDAPLGGLRQGLKLRLMITANLGLPPKKRLIFPATTG</sequence>
<proteinExistence type="predicted"/>
<feature type="compositionally biased region" description="Low complexity" evidence="1">
    <location>
        <begin position="91"/>
        <end position="111"/>
    </location>
</feature>
<dbReference type="EMBL" id="CAJHUB010000755">
    <property type="protein sequence ID" value="CAD7683896.1"/>
    <property type="molecule type" value="Genomic_DNA"/>
</dbReference>
<keyword evidence="3" id="KW-1185">Reference proteome</keyword>
<comment type="caution">
    <text evidence="2">The sequence shown here is derived from an EMBL/GenBank/DDBJ whole genome shotgun (WGS) entry which is preliminary data.</text>
</comment>
<evidence type="ECO:0000313" key="2">
    <source>
        <dbReference type="EMBL" id="CAD7683896.1"/>
    </source>
</evidence>
<accession>A0A811Z5A0</accession>
<evidence type="ECO:0000313" key="3">
    <source>
        <dbReference type="Proteomes" id="UP000645828"/>
    </source>
</evidence>
<evidence type="ECO:0000256" key="1">
    <source>
        <dbReference type="SAM" id="MobiDB-lite"/>
    </source>
</evidence>
<gene>
    <name evidence="2" type="ORF">NYPRO_LOCUS16688</name>
</gene>
<dbReference type="Proteomes" id="UP000645828">
    <property type="component" value="Unassembled WGS sequence"/>
</dbReference>
<feature type="region of interest" description="Disordered" evidence="1">
    <location>
        <begin position="56"/>
        <end position="111"/>
    </location>
</feature>